<evidence type="ECO:0000313" key="3">
    <source>
        <dbReference type="Proteomes" id="UP000198287"/>
    </source>
</evidence>
<keyword evidence="1" id="KW-0732">Signal</keyword>
<name>A0A226D665_FOLCA</name>
<gene>
    <name evidence="2" type="ORF">Fcan01_24832</name>
</gene>
<accession>A0A226D665</accession>
<proteinExistence type="predicted"/>
<dbReference type="Proteomes" id="UP000198287">
    <property type="component" value="Unassembled WGS sequence"/>
</dbReference>
<organism evidence="2 3">
    <name type="scientific">Folsomia candida</name>
    <name type="common">Springtail</name>
    <dbReference type="NCBI Taxonomy" id="158441"/>
    <lineage>
        <taxon>Eukaryota</taxon>
        <taxon>Metazoa</taxon>
        <taxon>Ecdysozoa</taxon>
        <taxon>Arthropoda</taxon>
        <taxon>Hexapoda</taxon>
        <taxon>Collembola</taxon>
        <taxon>Entomobryomorpha</taxon>
        <taxon>Isotomoidea</taxon>
        <taxon>Isotomidae</taxon>
        <taxon>Proisotominae</taxon>
        <taxon>Folsomia</taxon>
    </lineage>
</organism>
<keyword evidence="3" id="KW-1185">Reference proteome</keyword>
<evidence type="ECO:0000313" key="2">
    <source>
        <dbReference type="EMBL" id="OXA40364.1"/>
    </source>
</evidence>
<protein>
    <submittedName>
        <fullName evidence="2">Uncharacterized protein</fullName>
    </submittedName>
</protein>
<sequence length="268" mass="29415">MLSSRVPLILAVATLSPLATVAQLNSTDGGGFALSPIYYLQFILANSLGFGDSCSWSDEAYRQLGARTMKRYPKDSKGYHETFDSMVISTVENGRTYCLAKEMLVCDRDTQKCVCGETAVQATLGVKYKASIYQSEWDASTEKMVCRWAGGAACDPQPPPTKQASFVPKCAQGLSCTYVKDGTSCTNLSILRYMLDSIRNKVPREDALDGILSGKMCQCVSEEDNRRQNDEFAVTSNNSRFRRSVGRFGDDLYARAQATLFTPGAIDV</sequence>
<feature type="signal peptide" evidence="1">
    <location>
        <begin position="1"/>
        <end position="22"/>
    </location>
</feature>
<comment type="caution">
    <text evidence="2">The sequence shown here is derived from an EMBL/GenBank/DDBJ whole genome shotgun (WGS) entry which is preliminary data.</text>
</comment>
<dbReference type="AlphaFoldDB" id="A0A226D665"/>
<feature type="chain" id="PRO_5012759318" evidence="1">
    <location>
        <begin position="23"/>
        <end position="268"/>
    </location>
</feature>
<dbReference type="EMBL" id="LNIX01000034">
    <property type="protein sequence ID" value="OXA40364.1"/>
    <property type="molecule type" value="Genomic_DNA"/>
</dbReference>
<evidence type="ECO:0000256" key="1">
    <source>
        <dbReference type="SAM" id="SignalP"/>
    </source>
</evidence>
<reference evidence="2 3" key="1">
    <citation type="submission" date="2015-12" db="EMBL/GenBank/DDBJ databases">
        <title>The genome of Folsomia candida.</title>
        <authorList>
            <person name="Faddeeva A."/>
            <person name="Derks M.F."/>
            <person name="Anvar Y."/>
            <person name="Smit S."/>
            <person name="Van Straalen N."/>
            <person name="Roelofs D."/>
        </authorList>
    </citation>
    <scope>NUCLEOTIDE SEQUENCE [LARGE SCALE GENOMIC DNA]</scope>
    <source>
        <strain evidence="2 3">VU population</strain>
        <tissue evidence="2">Whole body</tissue>
    </source>
</reference>